<protein>
    <submittedName>
        <fullName evidence="1">Uncharacterized protein</fullName>
    </submittedName>
</protein>
<evidence type="ECO:0000313" key="2">
    <source>
        <dbReference type="Proteomes" id="UP000002009"/>
    </source>
</evidence>
<dbReference type="Proteomes" id="UP000002009">
    <property type="component" value="Chromosome 15"/>
</dbReference>
<sequence length="121" mass="13457">MKLCPTSSDIHHPHTFIRRGKPVSHVEVEAGLLHFTRADVAVPAAVSPSTRCARARPRGASDTATVDAVKLPVAPILARVRGGSARIWFAHRRCHYPKAARRCPRYRVPGITRRLTRRPAR</sequence>
<keyword evidence="2" id="KW-1185">Reference proteome</keyword>
<reference evidence="1 2" key="1">
    <citation type="journal article" date="2009" name="Science">
        <title>Green evolution and dynamic adaptations revealed by genomes of the marine picoeukaryotes Micromonas.</title>
        <authorList>
            <person name="Worden A.Z."/>
            <person name="Lee J.H."/>
            <person name="Mock T."/>
            <person name="Rouze P."/>
            <person name="Simmons M.P."/>
            <person name="Aerts A.L."/>
            <person name="Allen A.E."/>
            <person name="Cuvelier M.L."/>
            <person name="Derelle E."/>
            <person name="Everett M.V."/>
            <person name="Foulon E."/>
            <person name="Grimwood J."/>
            <person name="Gundlach H."/>
            <person name="Henrissat B."/>
            <person name="Napoli C."/>
            <person name="McDonald S.M."/>
            <person name="Parker M.S."/>
            <person name="Rombauts S."/>
            <person name="Salamov A."/>
            <person name="Von Dassow P."/>
            <person name="Badger J.H."/>
            <person name="Coutinho P.M."/>
            <person name="Demir E."/>
            <person name="Dubchak I."/>
            <person name="Gentemann C."/>
            <person name="Eikrem W."/>
            <person name="Gready J.E."/>
            <person name="John U."/>
            <person name="Lanier W."/>
            <person name="Lindquist E.A."/>
            <person name="Lucas S."/>
            <person name="Mayer K.F."/>
            <person name="Moreau H."/>
            <person name="Not F."/>
            <person name="Otillar R."/>
            <person name="Panaud O."/>
            <person name="Pangilinan J."/>
            <person name="Paulsen I."/>
            <person name="Piegu B."/>
            <person name="Poliakov A."/>
            <person name="Robbens S."/>
            <person name="Schmutz J."/>
            <person name="Toulza E."/>
            <person name="Wyss T."/>
            <person name="Zelensky A."/>
            <person name="Zhou K."/>
            <person name="Armbrust E.V."/>
            <person name="Bhattacharya D."/>
            <person name="Goodenough U.W."/>
            <person name="Van de Peer Y."/>
            <person name="Grigoriev I.V."/>
        </authorList>
    </citation>
    <scope>NUCLEOTIDE SEQUENCE [LARGE SCALE GENOMIC DNA]</scope>
    <source>
        <strain evidence="2">RCC299 / NOUM17</strain>
    </source>
</reference>
<organism evidence="1 2">
    <name type="scientific">Micromonas commoda (strain RCC299 / NOUM17 / CCMP2709)</name>
    <name type="common">Picoplanktonic green alga</name>
    <dbReference type="NCBI Taxonomy" id="296587"/>
    <lineage>
        <taxon>Eukaryota</taxon>
        <taxon>Viridiplantae</taxon>
        <taxon>Chlorophyta</taxon>
        <taxon>Mamiellophyceae</taxon>
        <taxon>Mamiellales</taxon>
        <taxon>Mamiellaceae</taxon>
        <taxon>Micromonas</taxon>
    </lineage>
</organism>
<proteinExistence type="predicted"/>
<gene>
    <name evidence="1" type="ORF">MICPUN_50740</name>
</gene>
<dbReference type="GeneID" id="8249267"/>
<dbReference type="InParanoid" id="C1EHZ2"/>
<dbReference type="RefSeq" id="XP_002506509.1">
    <property type="nucleotide sequence ID" value="XM_002506463.1"/>
</dbReference>
<dbReference type="AlphaFoldDB" id="C1EHZ2"/>
<dbReference type="KEGG" id="mis:MICPUN_50740"/>
<accession>C1EHZ2</accession>
<evidence type="ECO:0000313" key="1">
    <source>
        <dbReference type="EMBL" id="ACO67767.1"/>
    </source>
</evidence>
<dbReference type="EMBL" id="CP001333">
    <property type="protein sequence ID" value="ACO67767.1"/>
    <property type="molecule type" value="Genomic_DNA"/>
</dbReference>
<name>C1EHZ2_MICCC</name>